<keyword evidence="7 8" id="KW-0998">Cell outer membrane</keyword>
<dbReference type="GO" id="GO:0015344">
    <property type="term" value="F:siderophore uptake transmembrane transporter activity"/>
    <property type="evidence" value="ECO:0007669"/>
    <property type="project" value="TreeGrafter"/>
</dbReference>
<evidence type="ECO:0000256" key="10">
    <source>
        <dbReference type="SAM" id="SignalP"/>
    </source>
</evidence>
<dbReference type="Pfam" id="PF00593">
    <property type="entry name" value="TonB_dep_Rec_b-barrel"/>
    <property type="match status" value="1"/>
</dbReference>
<evidence type="ECO:0000313" key="13">
    <source>
        <dbReference type="EMBL" id="AVP97046.1"/>
    </source>
</evidence>
<comment type="similarity">
    <text evidence="8 9">Belongs to the TonB-dependent receptor family.</text>
</comment>
<name>A0A2P1PQB9_9GAMM</name>
<evidence type="ECO:0000256" key="9">
    <source>
        <dbReference type="RuleBase" id="RU003357"/>
    </source>
</evidence>
<evidence type="ECO:0000256" key="6">
    <source>
        <dbReference type="ARBA" id="ARBA00023136"/>
    </source>
</evidence>
<dbReference type="GO" id="GO:0044718">
    <property type="term" value="P:siderophore transmembrane transport"/>
    <property type="evidence" value="ECO:0007669"/>
    <property type="project" value="TreeGrafter"/>
</dbReference>
<gene>
    <name evidence="13" type="ORF">C7S18_07500</name>
</gene>
<dbReference type="Gene3D" id="2.40.170.20">
    <property type="entry name" value="TonB-dependent receptor, beta-barrel domain"/>
    <property type="match status" value="1"/>
</dbReference>
<reference evidence="13 14" key="2">
    <citation type="submission" date="2018-03" db="EMBL/GenBank/DDBJ databases">
        <authorList>
            <person name="Keele B.F."/>
        </authorList>
    </citation>
    <scope>NUCLEOTIDE SEQUENCE [LARGE SCALE GENOMIC DNA]</scope>
    <source>
        <strain evidence="13 14">D13</strain>
    </source>
</reference>
<feature type="domain" description="TonB-dependent receptor-like beta-barrel" evidence="11">
    <location>
        <begin position="197"/>
        <end position="621"/>
    </location>
</feature>
<keyword evidence="4 8" id="KW-0812">Transmembrane</keyword>
<protein>
    <submittedName>
        <fullName evidence="13">Ligand-gated channel</fullName>
    </submittedName>
</protein>
<evidence type="ECO:0000259" key="11">
    <source>
        <dbReference type="Pfam" id="PF00593"/>
    </source>
</evidence>
<dbReference type="InterPro" id="IPR000531">
    <property type="entry name" value="Beta-barrel_TonB"/>
</dbReference>
<feature type="signal peptide" evidence="10">
    <location>
        <begin position="1"/>
        <end position="21"/>
    </location>
</feature>
<keyword evidence="5 9" id="KW-0798">TonB box</keyword>
<keyword evidence="3 8" id="KW-1134">Transmembrane beta strand</keyword>
<evidence type="ECO:0000256" key="7">
    <source>
        <dbReference type="ARBA" id="ARBA00023237"/>
    </source>
</evidence>
<sequence>MLSHKPLVIAILFALPLTATWAEDGRSDSAKHHEKKLEAVVVSADPLGRRDDTVQPIKVIEGAELEDHRAATLGETVATQTGVQSTYFGPGVGRPIIRGQEGARVQILSGGMATQDASTVSVDHAVAIEPFLADQIEVLKGPATLLYGSGAIGGIVNVIDGRIAEQPVDGIHGRAELRGDTGANERSGMARLDAGNDQFLFHADAYDRNADNVNVPGLANGDDQLANSAIDTQGGALGGSIFGQRGFFGVSAAQFDSRYGIPGDEESVRIDLEQTRIDGKGSLSGPLPGFDRLNVEFANTDYSHNELEGDEIGTRFEVGAVDARLELVHDDWHGWRGVFGVAATDKDLQAIGEEAFIPAANTQDMGIFGIERKQFGAFELEFGLRLDQTDIETDADTRDFSGTSFSINGHWDLNEQWHLRAGYDRAERAPTTEELFSDGVHVATGSYELGEPELGTEVANQFELGVDFVSDFWSLQGTVYRNQFNDFIYLADTGETEEALPLRAWSQADATFQGFELEANVQLADNATGLWSLRLLTDGVRAELDDGGNLPRIAPGRVGAGLNWELQGWRADLLVMDYQRQDDVAEFETETPGFTTVDLGAAYAFTQGENEWEVFVRAKNLTDEEAHLHTSFLKDNVPLPGRTFQTGIRFYF</sequence>
<keyword evidence="10" id="KW-0732">Signal</keyword>
<feature type="domain" description="TonB-dependent receptor plug" evidence="12">
    <location>
        <begin position="51"/>
        <end position="155"/>
    </location>
</feature>
<dbReference type="SUPFAM" id="SSF56935">
    <property type="entry name" value="Porins"/>
    <property type="match status" value="1"/>
</dbReference>
<dbReference type="RefSeq" id="WP_106890971.1">
    <property type="nucleotide sequence ID" value="NZ_CP027860.1"/>
</dbReference>
<organism evidence="13 14">
    <name type="scientific">Ahniella affigens</name>
    <dbReference type="NCBI Taxonomy" id="2021234"/>
    <lineage>
        <taxon>Bacteria</taxon>
        <taxon>Pseudomonadati</taxon>
        <taxon>Pseudomonadota</taxon>
        <taxon>Gammaproteobacteria</taxon>
        <taxon>Lysobacterales</taxon>
        <taxon>Rhodanobacteraceae</taxon>
        <taxon>Ahniella</taxon>
    </lineage>
</organism>
<keyword evidence="14" id="KW-1185">Reference proteome</keyword>
<evidence type="ECO:0000256" key="8">
    <source>
        <dbReference type="PROSITE-ProRule" id="PRU01360"/>
    </source>
</evidence>
<dbReference type="Gene3D" id="2.170.130.10">
    <property type="entry name" value="TonB-dependent receptor, plug domain"/>
    <property type="match status" value="1"/>
</dbReference>
<evidence type="ECO:0000313" key="14">
    <source>
        <dbReference type="Proteomes" id="UP000241074"/>
    </source>
</evidence>
<keyword evidence="6 8" id="KW-0472">Membrane</keyword>
<feature type="chain" id="PRO_5015171179" evidence="10">
    <location>
        <begin position="22"/>
        <end position="652"/>
    </location>
</feature>
<accession>A0A2P1PQB9</accession>
<dbReference type="Pfam" id="PF07715">
    <property type="entry name" value="Plug"/>
    <property type="match status" value="1"/>
</dbReference>
<evidence type="ECO:0000256" key="2">
    <source>
        <dbReference type="ARBA" id="ARBA00022448"/>
    </source>
</evidence>
<evidence type="ECO:0000256" key="4">
    <source>
        <dbReference type="ARBA" id="ARBA00022692"/>
    </source>
</evidence>
<dbReference type="OrthoDB" id="9795928at2"/>
<proteinExistence type="inferred from homology"/>
<evidence type="ECO:0000256" key="3">
    <source>
        <dbReference type="ARBA" id="ARBA00022452"/>
    </source>
</evidence>
<comment type="subcellular location">
    <subcellularLocation>
        <location evidence="1 8">Cell outer membrane</location>
        <topology evidence="1 8">Multi-pass membrane protein</topology>
    </subcellularLocation>
</comment>
<dbReference type="GO" id="GO:0009279">
    <property type="term" value="C:cell outer membrane"/>
    <property type="evidence" value="ECO:0007669"/>
    <property type="project" value="UniProtKB-SubCell"/>
</dbReference>
<reference evidence="13 14" key="1">
    <citation type="submission" date="2018-03" db="EMBL/GenBank/DDBJ databases">
        <title>Ahniella affigens gen. nov., sp. nov., a gammaproteobacterium isolated from sandy soil near a stream.</title>
        <authorList>
            <person name="Ko Y."/>
            <person name="Kim J.-H."/>
        </authorList>
    </citation>
    <scope>NUCLEOTIDE SEQUENCE [LARGE SCALE GENOMIC DNA]</scope>
    <source>
        <strain evidence="13 14">D13</strain>
    </source>
</reference>
<dbReference type="Proteomes" id="UP000241074">
    <property type="component" value="Chromosome"/>
</dbReference>
<dbReference type="PANTHER" id="PTHR30069:SF40">
    <property type="entry name" value="TONB-DEPENDENT RECEPTOR NMB0964-RELATED"/>
    <property type="match status" value="1"/>
</dbReference>
<evidence type="ECO:0000256" key="1">
    <source>
        <dbReference type="ARBA" id="ARBA00004571"/>
    </source>
</evidence>
<dbReference type="AlphaFoldDB" id="A0A2P1PQB9"/>
<dbReference type="PANTHER" id="PTHR30069">
    <property type="entry name" value="TONB-DEPENDENT OUTER MEMBRANE RECEPTOR"/>
    <property type="match status" value="1"/>
</dbReference>
<evidence type="ECO:0000256" key="5">
    <source>
        <dbReference type="ARBA" id="ARBA00023077"/>
    </source>
</evidence>
<dbReference type="KEGG" id="xba:C7S18_07500"/>
<dbReference type="InterPro" id="IPR037066">
    <property type="entry name" value="Plug_dom_sf"/>
</dbReference>
<dbReference type="InterPro" id="IPR012910">
    <property type="entry name" value="Plug_dom"/>
</dbReference>
<evidence type="ECO:0000259" key="12">
    <source>
        <dbReference type="Pfam" id="PF07715"/>
    </source>
</evidence>
<dbReference type="EMBL" id="CP027860">
    <property type="protein sequence ID" value="AVP97046.1"/>
    <property type="molecule type" value="Genomic_DNA"/>
</dbReference>
<dbReference type="PROSITE" id="PS52016">
    <property type="entry name" value="TONB_DEPENDENT_REC_3"/>
    <property type="match status" value="1"/>
</dbReference>
<dbReference type="InterPro" id="IPR036942">
    <property type="entry name" value="Beta-barrel_TonB_sf"/>
</dbReference>
<dbReference type="InterPro" id="IPR039426">
    <property type="entry name" value="TonB-dep_rcpt-like"/>
</dbReference>
<keyword evidence="2 8" id="KW-0813">Transport</keyword>